<keyword evidence="2" id="KW-1185">Reference proteome</keyword>
<dbReference type="PANTHER" id="PTHR36112:SF1">
    <property type="entry name" value="RIBOSOMAL RNA SMALL SUBUNIT METHYLTRANSFERASE J"/>
    <property type="match status" value="1"/>
</dbReference>
<dbReference type="RefSeq" id="WP_243123924.1">
    <property type="nucleotide sequence ID" value="NZ_QFGA01000001.1"/>
</dbReference>
<dbReference type="Proteomes" id="UP000298324">
    <property type="component" value="Unassembled WGS sequence"/>
</dbReference>
<dbReference type="SUPFAM" id="SSF53335">
    <property type="entry name" value="S-adenosyl-L-methionine-dependent methyltransferases"/>
    <property type="match status" value="1"/>
</dbReference>
<keyword evidence="1" id="KW-0489">Methyltransferase</keyword>
<evidence type="ECO:0000313" key="1">
    <source>
        <dbReference type="EMBL" id="TEB06846.1"/>
    </source>
</evidence>
<dbReference type="EC" id="2.1.1.242" evidence="1"/>
<gene>
    <name evidence="1" type="primary">rsmJ</name>
    <name evidence="1" type="ORF">Psch_00379</name>
</gene>
<reference evidence="1 2" key="1">
    <citation type="journal article" date="2018" name="Environ. Microbiol.">
        <title>Novel energy conservation strategies and behaviour of Pelotomaculum schinkii driving syntrophic propionate catabolism.</title>
        <authorList>
            <person name="Hidalgo-Ahumada C.A.P."/>
            <person name="Nobu M.K."/>
            <person name="Narihiro T."/>
            <person name="Tamaki H."/>
            <person name="Liu W.T."/>
            <person name="Kamagata Y."/>
            <person name="Stams A.J.M."/>
            <person name="Imachi H."/>
            <person name="Sousa D.Z."/>
        </authorList>
    </citation>
    <scope>NUCLEOTIDE SEQUENCE [LARGE SCALE GENOMIC DNA]</scope>
    <source>
        <strain evidence="1 2">HH</strain>
    </source>
</reference>
<evidence type="ECO:0000313" key="2">
    <source>
        <dbReference type="Proteomes" id="UP000298324"/>
    </source>
</evidence>
<sequence length="273" mass="30096">MTGCHSGITYNQQYFAVTTSHRPSPVQVSLANKLSDELSVPFIPRNDLSIETMISNTGVIGMMVVSAQRISFFTGISEFFFHPGLAKLRINELKNGKTDQMIQAMSLGAGDTLLDCTLGLGTDAIVASYVSGTSGKVTGIESSILIAAIVGHGLKTYQDEDISQAMQRVEVAHSHHKDYLAGLPARSYDVVYFDPMFRTPRKKSPAMDAMRAIANPDPIDRETIALALKVCNKRVVMKERRWSKEFERLGFKEIRGGRYAPVVYGVIDRQGMV</sequence>
<dbReference type="InterPro" id="IPR007536">
    <property type="entry name" value="16SrRNA_methylTrfase_J"/>
</dbReference>
<dbReference type="Pfam" id="PF04445">
    <property type="entry name" value="SAM_MT"/>
    <property type="match status" value="1"/>
</dbReference>
<comment type="caution">
    <text evidence="1">The sequence shown here is derived from an EMBL/GenBank/DDBJ whole genome shotgun (WGS) entry which is preliminary data.</text>
</comment>
<keyword evidence="1" id="KW-0808">Transferase</keyword>
<dbReference type="InterPro" id="IPR029063">
    <property type="entry name" value="SAM-dependent_MTases_sf"/>
</dbReference>
<dbReference type="GO" id="GO:0008990">
    <property type="term" value="F:rRNA (guanine-N2-)-methyltransferase activity"/>
    <property type="evidence" value="ECO:0007669"/>
    <property type="project" value="InterPro"/>
</dbReference>
<protein>
    <submittedName>
        <fullName evidence="1">Ribosomal RNA small subunit methyltransferase J</fullName>
        <ecNumber evidence="1">2.1.1.242</ecNumber>
    </submittedName>
</protein>
<dbReference type="EMBL" id="QFGA01000001">
    <property type="protein sequence ID" value="TEB06846.1"/>
    <property type="molecule type" value="Genomic_DNA"/>
</dbReference>
<accession>A0A4Y7RDD7</accession>
<dbReference type="AlphaFoldDB" id="A0A4Y7RDD7"/>
<name>A0A4Y7RDD7_9FIRM</name>
<proteinExistence type="predicted"/>
<organism evidence="1 2">
    <name type="scientific">Pelotomaculum schinkii</name>
    <dbReference type="NCBI Taxonomy" id="78350"/>
    <lineage>
        <taxon>Bacteria</taxon>
        <taxon>Bacillati</taxon>
        <taxon>Bacillota</taxon>
        <taxon>Clostridia</taxon>
        <taxon>Eubacteriales</taxon>
        <taxon>Desulfotomaculaceae</taxon>
        <taxon>Pelotomaculum</taxon>
    </lineage>
</organism>
<dbReference type="Gene3D" id="3.40.50.150">
    <property type="entry name" value="Vaccinia Virus protein VP39"/>
    <property type="match status" value="1"/>
</dbReference>
<dbReference type="PANTHER" id="PTHR36112">
    <property type="entry name" value="RIBOSOMAL RNA SMALL SUBUNIT METHYLTRANSFERASE J"/>
    <property type="match status" value="1"/>
</dbReference>